<dbReference type="AlphaFoldDB" id="A0A9D9H1V5"/>
<sequence>MKKILYYAGAALLGMAILASCDKNKGKDKDDDGTDTVVSKQMKNLDVSAYDKWVYVSFEDGASVAKGIEEAAPEKWDIAMHRENVKTNEGSAIKTDETSFDALTAIPEGSVFMPDELTYTEVAVDMSQMMQGIIIYDTTEINMVLEDWVTRSGMPPVYSVQPNVYVVRTKDGKYAKIQFTSYKGGETGDESGFASFTYAYPVFDGK</sequence>
<gene>
    <name evidence="1" type="ORF">IAB08_08270</name>
</gene>
<protein>
    <submittedName>
        <fullName evidence="1">HmuY family protein</fullName>
    </submittedName>
</protein>
<dbReference type="EMBL" id="JADIMZ010000122">
    <property type="protein sequence ID" value="MBO8433266.1"/>
    <property type="molecule type" value="Genomic_DNA"/>
</dbReference>
<dbReference type="InterPro" id="IPR025921">
    <property type="entry name" value="HmuY"/>
</dbReference>
<proteinExistence type="predicted"/>
<dbReference type="Proteomes" id="UP000823612">
    <property type="component" value="Unassembled WGS sequence"/>
</dbReference>
<name>A0A9D9H1V5_9BACT</name>
<accession>A0A9D9H1V5</accession>
<evidence type="ECO:0000313" key="2">
    <source>
        <dbReference type="Proteomes" id="UP000823612"/>
    </source>
</evidence>
<reference evidence="1" key="1">
    <citation type="submission" date="2020-10" db="EMBL/GenBank/DDBJ databases">
        <authorList>
            <person name="Gilroy R."/>
        </authorList>
    </citation>
    <scope>NUCLEOTIDE SEQUENCE</scope>
    <source>
        <strain evidence="1">2889</strain>
    </source>
</reference>
<reference evidence="1" key="2">
    <citation type="journal article" date="2021" name="PeerJ">
        <title>Extensive microbial diversity within the chicken gut microbiome revealed by metagenomics and culture.</title>
        <authorList>
            <person name="Gilroy R."/>
            <person name="Ravi A."/>
            <person name="Getino M."/>
            <person name="Pursley I."/>
            <person name="Horton D.L."/>
            <person name="Alikhan N.F."/>
            <person name="Baker D."/>
            <person name="Gharbi K."/>
            <person name="Hall N."/>
            <person name="Watson M."/>
            <person name="Adriaenssens E.M."/>
            <person name="Foster-Nyarko E."/>
            <person name="Jarju S."/>
            <person name="Secka A."/>
            <person name="Antonio M."/>
            <person name="Oren A."/>
            <person name="Chaudhuri R.R."/>
            <person name="La Ragione R."/>
            <person name="Hildebrand F."/>
            <person name="Pallen M.J."/>
        </authorList>
    </citation>
    <scope>NUCLEOTIDE SEQUENCE</scope>
    <source>
        <strain evidence="1">2889</strain>
    </source>
</reference>
<evidence type="ECO:0000313" key="1">
    <source>
        <dbReference type="EMBL" id="MBO8433266.1"/>
    </source>
</evidence>
<dbReference type="PROSITE" id="PS51257">
    <property type="entry name" value="PROKAR_LIPOPROTEIN"/>
    <property type="match status" value="1"/>
</dbReference>
<dbReference type="Pfam" id="PF14064">
    <property type="entry name" value="HmuY"/>
    <property type="match status" value="1"/>
</dbReference>
<comment type="caution">
    <text evidence="1">The sequence shown here is derived from an EMBL/GenBank/DDBJ whole genome shotgun (WGS) entry which is preliminary data.</text>
</comment>
<organism evidence="1 2">
    <name type="scientific">Candidatus Pullibacteroides excrementavium</name>
    <dbReference type="NCBI Taxonomy" id="2840905"/>
    <lineage>
        <taxon>Bacteria</taxon>
        <taxon>Pseudomonadati</taxon>
        <taxon>Bacteroidota</taxon>
        <taxon>Bacteroidia</taxon>
        <taxon>Bacteroidales</taxon>
        <taxon>Candidatus Pullibacteroides</taxon>
    </lineage>
</organism>
<dbReference type="CDD" id="cd12105">
    <property type="entry name" value="HmuY"/>
    <property type="match status" value="1"/>
</dbReference>